<dbReference type="InterPro" id="IPR023173">
    <property type="entry name" value="NADPH_Cyt_P450_Rdtase_alpha"/>
</dbReference>
<dbReference type="AlphaFoldDB" id="A0A2T9YNB8"/>
<dbReference type="GO" id="GO:0010181">
    <property type="term" value="F:FMN binding"/>
    <property type="evidence" value="ECO:0007669"/>
    <property type="project" value="TreeGrafter"/>
</dbReference>
<evidence type="ECO:0000256" key="6">
    <source>
        <dbReference type="ARBA" id="ARBA00022857"/>
    </source>
</evidence>
<dbReference type="InterPro" id="IPR001709">
    <property type="entry name" value="Flavoprot_Pyr_Nucl_cyt_Rdtase"/>
</dbReference>
<dbReference type="PRINTS" id="PR00371">
    <property type="entry name" value="FPNCR"/>
</dbReference>
<dbReference type="Pfam" id="PF00667">
    <property type="entry name" value="FAD_binding_1"/>
    <property type="match status" value="1"/>
</dbReference>
<keyword evidence="6" id="KW-0521">NADP</keyword>
<dbReference type="PROSITE" id="PS51384">
    <property type="entry name" value="FAD_FR"/>
    <property type="match status" value="1"/>
</dbReference>
<comment type="cofactor">
    <cofactor evidence="1">
        <name>FAD</name>
        <dbReference type="ChEBI" id="CHEBI:57692"/>
    </cofactor>
</comment>
<evidence type="ECO:0000256" key="5">
    <source>
        <dbReference type="ARBA" id="ARBA00022827"/>
    </source>
</evidence>
<evidence type="ECO:0000256" key="7">
    <source>
        <dbReference type="ARBA" id="ARBA00023002"/>
    </source>
</evidence>
<evidence type="ECO:0000313" key="10">
    <source>
        <dbReference type="Proteomes" id="UP000245383"/>
    </source>
</evidence>
<dbReference type="PANTHER" id="PTHR19384">
    <property type="entry name" value="NITRIC OXIDE SYNTHASE-RELATED"/>
    <property type="match status" value="1"/>
</dbReference>
<evidence type="ECO:0000256" key="1">
    <source>
        <dbReference type="ARBA" id="ARBA00001974"/>
    </source>
</evidence>
<dbReference type="Pfam" id="PF00175">
    <property type="entry name" value="NAD_binding_1"/>
    <property type="match status" value="1"/>
</dbReference>
<sequence>MLGASPITELGLGDDQHYLGVNGMFDQWSALFFEKAEKLNLILNLNNNNQSSNKFLIHYSFIIKKISIDSQYQQTPANWKQNVAKVTENAILTSPEYNKKVIKVSLDLGNLSPYESFAPGDFISVAPENSLESTDQFLLLLGLLDQKDCLFSIKKTSFSDVFDNDKSGIYTENEQSVKTLFEIVRTMLDINSIPKRLFFKYASCFSNLEFEREKLEELGSPEGLDLYYSYIIVPKRTVLETIADFPSLCGNVPVACLLDMFSRIYKKSYSISNYDPDGKQVSLTVAVVSYRKNARMPLRLGTCSNYLLGVEKGSLVTYDLHRGSMTLPPYKGYGHSSTPIIMVGPGTGLAPFMSFLQYRILNGSYNNTLFFGCRSETKDFIYKSDLHELVIKSHLKLFTAFSRDSPNVVYVQNVILEQYKLVADLICNKNAFVYVSGRLGQMPVDVQNAFAEAITKAGVMGMDITQSQNYLIAMKKTGRYQQECWD</sequence>
<dbReference type="Proteomes" id="UP000245383">
    <property type="component" value="Unassembled WGS sequence"/>
</dbReference>
<protein>
    <recommendedName>
        <fullName evidence="8">FAD-binding FR-type domain-containing protein</fullName>
    </recommendedName>
</protein>
<organism evidence="9 10">
    <name type="scientific">Smittium simulii</name>
    <dbReference type="NCBI Taxonomy" id="133385"/>
    <lineage>
        <taxon>Eukaryota</taxon>
        <taxon>Fungi</taxon>
        <taxon>Fungi incertae sedis</taxon>
        <taxon>Zoopagomycota</taxon>
        <taxon>Kickxellomycotina</taxon>
        <taxon>Harpellomycetes</taxon>
        <taxon>Harpellales</taxon>
        <taxon>Legeriomycetaceae</taxon>
        <taxon>Smittium</taxon>
    </lineage>
</organism>
<dbReference type="InterPro" id="IPR003097">
    <property type="entry name" value="CysJ-like_FAD-binding"/>
</dbReference>
<keyword evidence="4" id="KW-0288">FMN</keyword>
<feature type="domain" description="FAD-binding FR-type" evidence="8">
    <location>
        <begin position="79"/>
        <end position="328"/>
    </location>
</feature>
<evidence type="ECO:0000256" key="4">
    <source>
        <dbReference type="ARBA" id="ARBA00022643"/>
    </source>
</evidence>
<proteinExistence type="predicted"/>
<dbReference type="InterPro" id="IPR001433">
    <property type="entry name" value="OxRdtase_FAD/NAD-bd"/>
</dbReference>
<gene>
    <name evidence="9" type="ORF">BB561_003010</name>
</gene>
<dbReference type="Gene3D" id="1.20.990.10">
    <property type="entry name" value="NADPH-cytochrome p450 Reductase, Chain A, domain 3"/>
    <property type="match status" value="1"/>
</dbReference>
<evidence type="ECO:0000313" key="9">
    <source>
        <dbReference type="EMBL" id="PVU93826.1"/>
    </source>
</evidence>
<dbReference type="OrthoDB" id="1856718at2759"/>
<evidence type="ECO:0000256" key="3">
    <source>
        <dbReference type="ARBA" id="ARBA00022630"/>
    </source>
</evidence>
<name>A0A2T9YNB8_9FUNG</name>
<dbReference type="STRING" id="133385.A0A2T9YNB8"/>
<dbReference type="InterPro" id="IPR039261">
    <property type="entry name" value="FNR_nucleotide-bd"/>
</dbReference>
<evidence type="ECO:0000256" key="2">
    <source>
        <dbReference type="ARBA" id="ARBA00022490"/>
    </source>
</evidence>
<reference evidence="9 10" key="1">
    <citation type="journal article" date="2018" name="MBio">
        <title>Comparative Genomics Reveals the Core Gene Toolbox for the Fungus-Insect Symbiosis.</title>
        <authorList>
            <person name="Wang Y."/>
            <person name="Stata M."/>
            <person name="Wang W."/>
            <person name="Stajich J.E."/>
            <person name="White M.M."/>
            <person name="Moncalvo J.M."/>
        </authorList>
    </citation>
    <scope>NUCLEOTIDE SEQUENCE [LARGE SCALE GENOMIC DNA]</scope>
    <source>
        <strain evidence="9 10">SWE-8-4</strain>
    </source>
</reference>
<keyword evidence="3" id="KW-0285">Flavoprotein</keyword>
<dbReference type="PANTHER" id="PTHR19384:SF10">
    <property type="entry name" value="NADPH-DEPENDENT DIFLAVIN OXIDOREDUCTASE 1"/>
    <property type="match status" value="1"/>
</dbReference>
<dbReference type="Gene3D" id="3.40.50.80">
    <property type="entry name" value="Nucleotide-binding domain of ferredoxin-NADP reductase (FNR) module"/>
    <property type="match status" value="1"/>
</dbReference>
<dbReference type="GO" id="GO:0016491">
    <property type="term" value="F:oxidoreductase activity"/>
    <property type="evidence" value="ECO:0007669"/>
    <property type="project" value="UniProtKB-KW"/>
</dbReference>
<dbReference type="Gene3D" id="2.40.30.10">
    <property type="entry name" value="Translation factors"/>
    <property type="match status" value="1"/>
</dbReference>
<dbReference type="InterPro" id="IPR017927">
    <property type="entry name" value="FAD-bd_FR_type"/>
</dbReference>
<dbReference type="GO" id="GO:0005829">
    <property type="term" value="C:cytosol"/>
    <property type="evidence" value="ECO:0007669"/>
    <property type="project" value="TreeGrafter"/>
</dbReference>
<keyword evidence="2" id="KW-0963">Cytoplasm</keyword>
<dbReference type="SUPFAM" id="SSF52343">
    <property type="entry name" value="Ferredoxin reductase-like, C-terminal NADP-linked domain"/>
    <property type="match status" value="1"/>
</dbReference>
<dbReference type="SUPFAM" id="SSF63380">
    <property type="entry name" value="Riboflavin synthase domain-like"/>
    <property type="match status" value="1"/>
</dbReference>
<comment type="caution">
    <text evidence="9">The sequence shown here is derived from an EMBL/GenBank/DDBJ whole genome shotgun (WGS) entry which is preliminary data.</text>
</comment>
<dbReference type="EMBL" id="MBFR01000112">
    <property type="protein sequence ID" value="PVU93826.1"/>
    <property type="molecule type" value="Genomic_DNA"/>
</dbReference>
<dbReference type="GO" id="GO:0050660">
    <property type="term" value="F:flavin adenine dinucleotide binding"/>
    <property type="evidence" value="ECO:0007669"/>
    <property type="project" value="TreeGrafter"/>
</dbReference>
<keyword evidence="5" id="KW-0274">FAD</keyword>
<dbReference type="InterPro" id="IPR017938">
    <property type="entry name" value="Riboflavin_synthase-like_b-brl"/>
</dbReference>
<dbReference type="FunFam" id="3.40.50.80:FF:000030">
    <property type="entry name" value="NADPH-dependent diflavin oxidoreductase 1"/>
    <property type="match status" value="1"/>
</dbReference>
<evidence type="ECO:0000259" key="8">
    <source>
        <dbReference type="PROSITE" id="PS51384"/>
    </source>
</evidence>
<accession>A0A2T9YNB8</accession>
<keyword evidence="10" id="KW-1185">Reference proteome</keyword>
<keyword evidence="7" id="KW-0560">Oxidoreductase</keyword>